<gene>
    <name evidence="1" type="ORF">JG540_00360</name>
</gene>
<evidence type="ECO:0000313" key="1">
    <source>
        <dbReference type="EMBL" id="QQM67405.1"/>
    </source>
</evidence>
<dbReference type="KEGG" id="awe:JG540_00360"/>
<evidence type="ECO:0000313" key="2">
    <source>
        <dbReference type="Proteomes" id="UP000595895"/>
    </source>
</evidence>
<dbReference type="RefSeq" id="WP_200275963.1">
    <property type="nucleotide sequence ID" value="NZ_CP066802.1"/>
</dbReference>
<dbReference type="Proteomes" id="UP000595895">
    <property type="component" value="Chromosome"/>
</dbReference>
<accession>A0A7T7M9V5</accession>
<organism evidence="1 2">
    <name type="scientific">Actinomyces weissii</name>
    <dbReference type="NCBI Taxonomy" id="675090"/>
    <lineage>
        <taxon>Bacteria</taxon>
        <taxon>Bacillati</taxon>
        <taxon>Actinomycetota</taxon>
        <taxon>Actinomycetes</taxon>
        <taxon>Actinomycetales</taxon>
        <taxon>Actinomycetaceae</taxon>
        <taxon>Actinomyces</taxon>
    </lineage>
</organism>
<protein>
    <submittedName>
        <fullName evidence="1">Asp23/Gls24 family envelope stress response protein</fullName>
    </submittedName>
</protein>
<sequence>MSRPDHSPEPPEVNQEATERYLEMIRAVHQEWDALDAAQDSSVRPSRRVMDSVMEAVRASSRHGPAISVPPTEHGPWTVTRLSLRTLVRQAVDSVPGALALRSTFEHAPAQADGQLGELGEPVRVRCHISAHSSVSDLPALADSVRQAVLAACAEHLGLHPDVDIHIEDLHDDEL</sequence>
<name>A0A7T7M9V5_9ACTO</name>
<keyword evidence="2" id="KW-1185">Reference proteome</keyword>
<dbReference type="AlphaFoldDB" id="A0A7T7M9V5"/>
<dbReference type="EMBL" id="CP066802">
    <property type="protein sequence ID" value="QQM67405.1"/>
    <property type="molecule type" value="Genomic_DNA"/>
</dbReference>
<proteinExistence type="predicted"/>
<reference evidence="1 2" key="1">
    <citation type="submission" date="2020-12" db="EMBL/GenBank/DDBJ databases">
        <authorList>
            <person name="Zhou J."/>
        </authorList>
    </citation>
    <scope>NUCLEOTIDE SEQUENCE [LARGE SCALE GENOMIC DNA]</scope>
    <source>
        <strain evidence="1 2">CCUG 61299</strain>
    </source>
</reference>